<organism evidence="1 2">
    <name type="scientific">Mya arenaria</name>
    <name type="common">Soft-shell clam</name>
    <dbReference type="NCBI Taxonomy" id="6604"/>
    <lineage>
        <taxon>Eukaryota</taxon>
        <taxon>Metazoa</taxon>
        <taxon>Spiralia</taxon>
        <taxon>Lophotrochozoa</taxon>
        <taxon>Mollusca</taxon>
        <taxon>Bivalvia</taxon>
        <taxon>Autobranchia</taxon>
        <taxon>Heteroconchia</taxon>
        <taxon>Euheterodonta</taxon>
        <taxon>Imparidentia</taxon>
        <taxon>Neoheterodontei</taxon>
        <taxon>Myida</taxon>
        <taxon>Myoidea</taxon>
        <taxon>Myidae</taxon>
        <taxon>Mya</taxon>
    </lineage>
</organism>
<dbReference type="EMBL" id="CP111022">
    <property type="protein sequence ID" value="WAR20317.1"/>
    <property type="molecule type" value="Genomic_DNA"/>
</dbReference>
<gene>
    <name evidence="1" type="ORF">MAR_002155</name>
</gene>
<evidence type="ECO:0000313" key="1">
    <source>
        <dbReference type="EMBL" id="WAR20317.1"/>
    </source>
</evidence>
<sequence length="110" mass="12492">MTMTWVQLKDFQCPSKQCPSKDPFTWVCKADKEDMYINERGIMECFPGTHSGNVCEWGWNCGSDFHKGQYFKADIEGFTFALSQAVQLTGKMGSEWVASLITELGKQYGK</sequence>
<name>A0ABY7FDW7_MYAAR</name>
<dbReference type="Proteomes" id="UP001164746">
    <property type="component" value="Chromosome 11"/>
</dbReference>
<keyword evidence="2" id="KW-1185">Reference proteome</keyword>
<proteinExistence type="predicted"/>
<reference evidence="1" key="1">
    <citation type="submission" date="2022-11" db="EMBL/GenBank/DDBJ databases">
        <title>Centuries of genome instability and evolution in soft-shell clam transmissible cancer (bioRxiv).</title>
        <authorList>
            <person name="Hart S.F.M."/>
            <person name="Yonemitsu M.A."/>
            <person name="Giersch R.M."/>
            <person name="Beal B.F."/>
            <person name="Arriagada G."/>
            <person name="Davis B.W."/>
            <person name="Ostrander E.A."/>
            <person name="Goff S.P."/>
            <person name="Metzger M.J."/>
        </authorList>
    </citation>
    <scope>NUCLEOTIDE SEQUENCE</scope>
    <source>
        <strain evidence="1">MELC-2E11</strain>
        <tissue evidence="1">Siphon/mantle</tissue>
    </source>
</reference>
<evidence type="ECO:0000313" key="2">
    <source>
        <dbReference type="Proteomes" id="UP001164746"/>
    </source>
</evidence>
<protein>
    <submittedName>
        <fullName evidence="1">Uncharacterized protein</fullName>
    </submittedName>
</protein>
<accession>A0ABY7FDW7</accession>